<dbReference type="EMBL" id="MCOG01000007">
    <property type="protein sequence ID" value="ORY83447.1"/>
    <property type="molecule type" value="Genomic_DNA"/>
</dbReference>
<name>A0A1Y2FIL2_9FUNG</name>
<sequence length="240" mass="27814">MNTETIQRARKKYLFNEDESILYNDEEQEEIIDLLTEKNDKNNEKYSIAISIGFIILNLFFTFELIINSFTFLSFFIVFLSWLVICCTTTTFRQYTTHKYYVRLENEDDDDNNGKEDYDSNNSNGNGTFKKLLAKLNFMNNNKGGKYKKTGPKYKRYTLSDDQEVPLSPYKDVVNYISIALSLIIMGLTIGCQNWLHINFVVPFLPLIMTVANIYASAIIDETTTEINSLKDYKSPFKGA</sequence>
<keyword evidence="1" id="KW-0812">Transmembrane</keyword>
<feature type="transmembrane region" description="Helical" evidence="1">
    <location>
        <begin position="73"/>
        <end position="92"/>
    </location>
</feature>
<accession>A0A1Y2FIL2</accession>
<feature type="transmembrane region" description="Helical" evidence="1">
    <location>
        <begin position="46"/>
        <end position="67"/>
    </location>
</feature>
<feature type="transmembrane region" description="Helical" evidence="1">
    <location>
        <begin position="173"/>
        <end position="190"/>
    </location>
</feature>
<keyword evidence="3" id="KW-1185">Reference proteome</keyword>
<dbReference type="OrthoDB" id="2146176at2759"/>
<evidence type="ECO:0000313" key="3">
    <source>
        <dbReference type="Proteomes" id="UP000193920"/>
    </source>
</evidence>
<proteinExistence type="predicted"/>
<keyword evidence="1" id="KW-1133">Transmembrane helix</keyword>
<gene>
    <name evidence="2" type="ORF">LY90DRAFT_663874</name>
</gene>
<dbReference type="AlphaFoldDB" id="A0A1Y2FIL2"/>
<reference evidence="2 3" key="1">
    <citation type="submission" date="2016-08" db="EMBL/GenBank/DDBJ databases">
        <title>A Parts List for Fungal Cellulosomes Revealed by Comparative Genomics.</title>
        <authorList>
            <consortium name="DOE Joint Genome Institute"/>
            <person name="Haitjema C.H."/>
            <person name="Gilmore S.P."/>
            <person name="Henske J.K."/>
            <person name="Solomon K.V."/>
            <person name="De Groot R."/>
            <person name="Kuo A."/>
            <person name="Mondo S.J."/>
            <person name="Salamov A.A."/>
            <person name="Labutti K."/>
            <person name="Zhao Z."/>
            <person name="Chiniquy J."/>
            <person name="Barry K."/>
            <person name="Brewer H.M."/>
            <person name="Purvine S.O."/>
            <person name="Wright A.T."/>
            <person name="Boxma B."/>
            <person name="Van Alen T."/>
            <person name="Hackstein J.H."/>
            <person name="Baker S.E."/>
            <person name="Grigoriev I.V."/>
            <person name="O'Malley M.A."/>
        </authorList>
    </citation>
    <scope>NUCLEOTIDE SEQUENCE [LARGE SCALE GENOMIC DNA]</scope>
    <source>
        <strain evidence="2 3">G1</strain>
    </source>
</reference>
<protein>
    <submittedName>
        <fullName evidence="2">Uncharacterized protein</fullName>
    </submittedName>
</protein>
<keyword evidence="1" id="KW-0472">Membrane</keyword>
<dbReference type="Proteomes" id="UP000193920">
    <property type="component" value="Unassembled WGS sequence"/>
</dbReference>
<evidence type="ECO:0000313" key="2">
    <source>
        <dbReference type="EMBL" id="ORY83447.1"/>
    </source>
</evidence>
<evidence type="ECO:0000256" key="1">
    <source>
        <dbReference type="SAM" id="Phobius"/>
    </source>
</evidence>
<comment type="caution">
    <text evidence="2">The sequence shown here is derived from an EMBL/GenBank/DDBJ whole genome shotgun (WGS) entry which is preliminary data.</text>
</comment>
<feature type="transmembrane region" description="Helical" evidence="1">
    <location>
        <begin position="196"/>
        <end position="216"/>
    </location>
</feature>
<organism evidence="2 3">
    <name type="scientific">Neocallimastix californiae</name>
    <dbReference type="NCBI Taxonomy" id="1754190"/>
    <lineage>
        <taxon>Eukaryota</taxon>
        <taxon>Fungi</taxon>
        <taxon>Fungi incertae sedis</taxon>
        <taxon>Chytridiomycota</taxon>
        <taxon>Chytridiomycota incertae sedis</taxon>
        <taxon>Neocallimastigomycetes</taxon>
        <taxon>Neocallimastigales</taxon>
        <taxon>Neocallimastigaceae</taxon>
        <taxon>Neocallimastix</taxon>
    </lineage>
</organism>